<dbReference type="InterPro" id="IPR001466">
    <property type="entry name" value="Beta-lactam-related"/>
</dbReference>
<comment type="caution">
    <text evidence="9">The sequence shown here is derived from an EMBL/GenBank/DDBJ whole genome shotgun (WGS) entry which is preliminary data.</text>
</comment>
<evidence type="ECO:0000256" key="5">
    <source>
        <dbReference type="ARBA" id="ARBA00023295"/>
    </source>
</evidence>
<dbReference type="InterPro" id="IPR036881">
    <property type="entry name" value="Glyco_hydro_3_C_sf"/>
</dbReference>
<feature type="domain" description="Glycoside hydrolase family 3 N-terminal" evidence="8">
    <location>
        <begin position="46"/>
        <end position="360"/>
    </location>
</feature>
<feature type="domain" description="Beta-lactamase-related" evidence="7">
    <location>
        <begin position="593"/>
        <end position="949"/>
    </location>
</feature>
<comment type="catalytic activity">
    <reaction evidence="1">
        <text>Hydrolysis of terminal non-reducing N-acetyl-D-hexosamine residues in N-acetyl-beta-D-hexosaminides.</text>
        <dbReference type="EC" id="3.2.1.52"/>
    </reaction>
</comment>
<feature type="chain" id="PRO_5035160371" description="beta-N-acetylhexosaminidase" evidence="6">
    <location>
        <begin position="20"/>
        <end position="976"/>
    </location>
</feature>
<evidence type="ECO:0000313" key="9">
    <source>
        <dbReference type="EMBL" id="NNV57992.1"/>
    </source>
</evidence>
<accession>A0A8J8JTG1</accession>
<keyword evidence="6" id="KW-0732">Signal</keyword>
<dbReference type="AlphaFoldDB" id="A0A8J8JTG1"/>
<evidence type="ECO:0000256" key="2">
    <source>
        <dbReference type="ARBA" id="ARBA00005336"/>
    </source>
</evidence>
<evidence type="ECO:0000256" key="3">
    <source>
        <dbReference type="ARBA" id="ARBA00012663"/>
    </source>
</evidence>
<comment type="similarity">
    <text evidence="2">Belongs to the glycosyl hydrolase 3 family.</text>
</comment>
<dbReference type="Gene3D" id="3.20.20.300">
    <property type="entry name" value="Glycoside hydrolase, family 3, N-terminal domain"/>
    <property type="match status" value="1"/>
</dbReference>
<keyword evidence="5" id="KW-0326">Glycosidase</keyword>
<organism evidence="9 10">
    <name type="scientific">Limnovirga soli</name>
    <dbReference type="NCBI Taxonomy" id="2656915"/>
    <lineage>
        <taxon>Bacteria</taxon>
        <taxon>Pseudomonadati</taxon>
        <taxon>Bacteroidota</taxon>
        <taxon>Chitinophagia</taxon>
        <taxon>Chitinophagales</taxon>
        <taxon>Chitinophagaceae</taxon>
        <taxon>Limnovirga</taxon>
    </lineage>
</organism>
<dbReference type="GO" id="GO:0005975">
    <property type="term" value="P:carbohydrate metabolic process"/>
    <property type="evidence" value="ECO:0007669"/>
    <property type="project" value="InterPro"/>
</dbReference>
<dbReference type="Gene3D" id="3.40.710.10">
    <property type="entry name" value="DD-peptidase/beta-lactamase superfamily"/>
    <property type="match status" value="1"/>
</dbReference>
<dbReference type="EC" id="3.2.1.52" evidence="3"/>
<sequence length="976" mass="106733">MKKVFLLLVIILAGRVVRAQQFYAQTPQAMHWVDSVYKSLTKAQRVAQLIVMRESERTPNGPKYYDSAVVANIIKYNIGALCQFQGNPVQQALFTNRFQQLAKTPIMMCIDGETGIGMRMIDSVMKFPDQLTLGAVQDTALIYRIGRAMGAQCKREGIQVDYAPVVDINNNPNNPVIGFRSFGEDKYKVALFATMIMRGLQDEGVLACAKHFPGHGDVSVDSHVDLPVINKTMAQLDSMELYPFKQLFAAGVGSVMVAHLSIPAIDTTTHLPTSLSKNNVNDLLRHQLGYTGISFTDALEMKGVAKYYPDSEGALQSLMAGNDMLCLPGDIDGSIAKILLAIKKHQLDKNDIAARIKKVLLVKYHLGLHTVQPISTDNIAADLNAAVPALRAEVAQNALTLLQMKQPGLVPVQTNKRLAYVGIGLTEGNTISNALRNQLNADVYYFDYKADSAKALLLLQSLQGKYGTVIIGLHKLSKYPANNFGLSKTAIQLVKDLQQVAPAITMVFGNPYAVKNVCAMPNLIACYEDDAIFQHAAFDWLMGRFNANGKLPVSVCEAFPFGYSVTQQSVALPFASPESVGMSTAALAGIDSVANDAIAKHATPGCVVLVARKGKVVFNKAYGFMSYDSTQAVTTGTLYDLASVTKISATTVSVMKLYEQGKLDITKTLGDYLPWVRGTDKAGLTLENVLLHQAGLNPFIPFYTETIDTATGKPKKGIYASVADSVYIIPVAKDMYLRKDWTDTMYQRILKSKLGTSDKYVYSDNDFIFLGKIVEQITGKTLDAYTHETFYAPLQMATTMFNPSKTIALKNIAPTETEKIFRNQSLRGYVHDPGAAMFGGVAGHAGLFSSAYDLAKLYQLLLNGGELNGLQLLDKNTISFFTAYHSNISRRGLGFDKPEKDNAMRKEAYPSISTSPATFGHTGFTGTCVWADPAKDLIYIFLSNRVNPQGGANGKLGELNVRPKIQEIIYHAILPE</sequence>
<dbReference type="Proteomes" id="UP000598971">
    <property type="component" value="Unassembled WGS sequence"/>
</dbReference>
<evidence type="ECO:0000256" key="6">
    <source>
        <dbReference type="SAM" id="SignalP"/>
    </source>
</evidence>
<dbReference type="SUPFAM" id="SSF56601">
    <property type="entry name" value="beta-lactamase/transpeptidase-like"/>
    <property type="match status" value="1"/>
</dbReference>
<dbReference type="GO" id="GO:0004563">
    <property type="term" value="F:beta-N-acetylhexosaminidase activity"/>
    <property type="evidence" value="ECO:0007669"/>
    <property type="project" value="UniProtKB-EC"/>
</dbReference>
<keyword evidence="10" id="KW-1185">Reference proteome</keyword>
<dbReference type="InterPro" id="IPR036962">
    <property type="entry name" value="Glyco_hydro_3_N_sf"/>
</dbReference>
<evidence type="ECO:0000313" key="10">
    <source>
        <dbReference type="Proteomes" id="UP000598971"/>
    </source>
</evidence>
<dbReference type="Pfam" id="PF00144">
    <property type="entry name" value="Beta-lactamase"/>
    <property type="match status" value="1"/>
</dbReference>
<evidence type="ECO:0000256" key="1">
    <source>
        <dbReference type="ARBA" id="ARBA00001231"/>
    </source>
</evidence>
<name>A0A8J8JTG1_9BACT</name>
<protein>
    <recommendedName>
        <fullName evidence="3">beta-N-acetylhexosaminidase</fullName>
        <ecNumber evidence="3">3.2.1.52</ecNumber>
    </recommendedName>
</protein>
<dbReference type="InterPro" id="IPR050226">
    <property type="entry name" value="NagZ_Beta-hexosaminidase"/>
</dbReference>
<keyword evidence="4 9" id="KW-0378">Hydrolase</keyword>
<dbReference type="InterPro" id="IPR017853">
    <property type="entry name" value="GH"/>
</dbReference>
<gene>
    <name evidence="9" type="ORF">GD597_21185</name>
</gene>
<dbReference type="SUPFAM" id="SSF51445">
    <property type="entry name" value="(Trans)glycosidases"/>
    <property type="match status" value="1"/>
</dbReference>
<dbReference type="Pfam" id="PF00933">
    <property type="entry name" value="Glyco_hydro_3"/>
    <property type="match status" value="1"/>
</dbReference>
<dbReference type="EMBL" id="WHPF01000023">
    <property type="protein sequence ID" value="NNV57992.1"/>
    <property type="molecule type" value="Genomic_DNA"/>
</dbReference>
<dbReference type="InterPro" id="IPR012338">
    <property type="entry name" value="Beta-lactam/transpept-like"/>
</dbReference>
<dbReference type="InterPro" id="IPR001764">
    <property type="entry name" value="Glyco_hydro_3_N"/>
</dbReference>
<evidence type="ECO:0000256" key="4">
    <source>
        <dbReference type="ARBA" id="ARBA00022801"/>
    </source>
</evidence>
<feature type="signal peptide" evidence="6">
    <location>
        <begin position="1"/>
        <end position="19"/>
    </location>
</feature>
<dbReference type="SUPFAM" id="SSF52279">
    <property type="entry name" value="Beta-D-glucan exohydrolase, C-terminal domain"/>
    <property type="match status" value="1"/>
</dbReference>
<dbReference type="GO" id="GO:0009254">
    <property type="term" value="P:peptidoglycan turnover"/>
    <property type="evidence" value="ECO:0007669"/>
    <property type="project" value="TreeGrafter"/>
</dbReference>
<dbReference type="PANTHER" id="PTHR30480:SF13">
    <property type="entry name" value="BETA-HEXOSAMINIDASE"/>
    <property type="match status" value="1"/>
</dbReference>
<dbReference type="RefSeq" id="WP_171609947.1">
    <property type="nucleotide sequence ID" value="NZ_WHPF01000023.1"/>
</dbReference>
<dbReference type="Gene3D" id="3.40.50.1700">
    <property type="entry name" value="Glycoside hydrolase family 3 C-terminal domain"/>
    <property type="match status" value="1"/>
</dbReference>
<dbReference type="PANTHER" id="PTHR30480">
    <property type="entry name" value="BETA-HEXOSAMINIDASE-RELATED"/>
    <property type="match status" value="1"/>
</dbReference>
<evidence type="ECO:0000259" key="8">
    <source>
        <dbReference type="Pfam" id="PF00933"/>
    </source>
</evidence>
<reference evidence="9" key="1">
    <citation type="submission" date="2019-10" db="EMBL/GenBank/DDBJ databases">
        <title>Draft genome sequence of Panacibacter sp. KCS-6.</title>
        <authorList>
            <person name="Yim K.J."/>
        </authorList>
    </citation>
    <scope>NUCLEOTIDE SEQUENCE</scope>
    <source>
        <strain evidence="9">KCS-6</strain>
    </source>
</reference>
<proteinExistence type="inferred from homology"/>
<evidence type="ECO:0000259" key="7">
    <source>
        <dbReference type="Pfam" id="PF00144"/>
    </source>
</evidence>